<dbReference type="EMBL" id="UOFF01000391">
    <property type="protein sequence ID" value="VAW57441.1"/>
    <property type="molecule type" value="Genomic_DNA"/>
</dbReference>
<name>A0A3B0WQ33_9ZZZZ</name>
<organism evidence="1">
    <name type="scientific">hydrothermal vent metagenome</name>
    <dbReference type="NCBI Taxonomy" id="652676"/>
    <lineage>
        <taxon>unclassified sequences</taxon>
        <taxon>metagenomes</taxon>
        <taxon>ecological metagenomes</taxon>
    </lineage>
</organism>
<reference evidence="1" key="1">
    <citation type="submission" date="2018-06" db="EMBL/GenBank/DDBJ databases">
        <authorList>
            <person name="Zhirakovskaya E."/>
        </authorList>
    </citation>
    <scope>NUCLEOTIDE SEQUENCE</scope>
</reference>
<dbReference type="PANTHER" id="PTHR43737:SF1">
    <property type="entry name" value="DUF1501 DOMAIN-CONTAINING PROTEIN"/>
    <property type="match status" value="1"/>
</dbReference>
<dbReference type="PANTHER" id="PTHR43737">
    <property type="entry name" value="BLL7424 PROTEIN"/>
    <property type="match status" value="1"/>
</dbReference>
<feature type="non-terminal residue" evidence="1">
    <location>
        <position position="1"/>
    </location>
</feature>
<evidence type="ECO:0000313" key="1">
    <source>
        <dbReference type="EMBL" id="VAW57441.1"/>
    </source>
</evidence>
<dbReference type="InterPro" id="IPR010869">
    <property type="entry name" value="DUF1501"/>
</dbReference>
<gene>
    <name evidence="1" type="ORF">MNBD_GAMMA07-718</name>
</gene>
<dbReference type="AlphaFoldDB" id="A0A3B0WQ33"/>
<evidence type="ECO:0008006" key="2">
    <source>
        <dbReference type="Google" id="ProtNLM"/>
    </source>
</evidence>
<sequence>NTQDFSAGAMQQLADARNSSASATDILSFLPDTQNTNNNLADAEMIAAAFKAGSSTSATLRISAFDTHSNNDQKQFTQMDKLLTLVDYLWDQLEIQGVADKTTIVMSSEFARLPTTRDNLGKDHWPISSMVFMGAGITGNRVIGATDDGLNALPIDPNTLALSDTGLQINPASIYDALRRTTGLSGTPTDLLYPLNADYINFFA</sequence>
<dbReference type="Pfam" id="PF07394">
    <property type="entry name" value="DUF1501"/>
    <property type="match status" value="1"/>
</dbReference>
<protein>
    <recommendedName>
        <fullName evidence="2">DUF1501 domain-containing protein</fullName>
    </recommendedName>
</protein>
<proteinExistence type="predicted"/>
<accession>A0A3B0WQ33</accession>